<dbReference type="RefSeq" id="WP_307628870.1">
    <property type="nucleotide sequence ID" value="NZ_JAUSZS010000007.1"/>
</dbReference>
<dbReference type="EMBL" id="JAUSZS010000007">
    <property type="protein sequence ID" value="MDQ0935280.1"/>
    <property type="molecule type" value="Genomic_DNA"/>
</dbReference>
<evidence type="ECO:0000313" key="2">
    <source>
        <dbReference type="EMBL" id="MDQ0935280.1"/>
    </source>
</evidence>
<gene>
    <name evidence="2" type="ORF">QFZ49_005252</name>
</gene>
<sequence length="385" mass="40585">MKTGKTGKTGTYLTVAIVAALTAATVTVAPAAVAAADGAAFAASVPGRVSAPAWHTSSAGTLGDNSSLFDIASVGPDAAWAVGAQSVAGVDKGVILRWNGTTWQQESAAGVPETGVWHAVDGVSAHDVWAYGWDEVGETLAHFDGKRWTQAPLPAEKGYGFAKLAAVPGRVWLVSDTAINTYAHGVWQSTPIPHGVFISAIEARNSHDAWAVGQFAYAGQPSRSVLLHWDGRSWTETAPAGSGLLATAVYPESARSVWVTALAPYVEDEPQKTKVLHWNGRTWRDVTGPVDGLRASSITGDGKGTVWVSGDPYGYEGTALYWRLRDRVWTSVEGDAVPGGQTQAYDIEALAPTGRAGKFWSVGSYTLITGESTAAQYELIQRSTR</sequence>
<name>A0ABU0RWJ5_9ACTN</name>
<evidence type="ECO:0000256" key="1">
    <source>
        <dbReference type="SAM" id="SignalP"/>
    </source>
</evidence>
<reference evidence="2 3" key="1">
    <citation type="submission" date="2023-07" db="EMBL/GenBank/DDBJ databases">
        <title>Comparative genomics of wheat-associated soil bacteria to identify genetic determinants of phenazine resistance.</title>
        <authorList>
            <person name="Mouncey N."/>
        </authorList>
    </citation>
    <scope>NUCLEOTIDE SEQUENCE [LARGE SCALE GENOMIC DNA]</scope>
    <source>
        <strain evidence="2 3">W2I16</strain>
    </source>
</reference>
<organism evidence="2 3">
    <name type="scientific">Streptomyces turgidiscabies</name>
    <dbReference type="NCBI Taxonomy" id="85558"/>
    <lineage>
        <taxon>Bacteria</taxon>
        <taxon>Bacillati</taxon>
        <taxon>Actinomycetota</taxon>
        <taxon>Actinomycetes</taxon>
        <taxon>Kitasatosporales</taxon>
        <taxon>Streptomycetaceae</taxon>
        <taxon>Streptomyces</taxon>
    </lineage>
</organism>
<proteinExistence type="predicted"/>
<protein>
    <recommendedName>
        <fullName evidence="4">Secreted protein</fullName>
    </recommendedName>
</protein>
<feature type="signal peptide" evidence="1">
    <location>
        <begin position="1"/>
        <end position="31"/>
    </location>
</feature>
<comment type="caution">
    <text evidence="2">The sequence shown here is derived from an EMBL/GenBank/DDBJ whole genome shotgun (WGS) entry which is preliminary data.</text>
</comment>
<dbReference type="Proteomes" id="UP001223072">
    <property type="component" value="Unassembled WGS sequence"/>
</dbReference>
<keyword evidence="1" id="KW-0732">Signal</keyword>
<feature type="chain" id="PRO_5046864374" description="Secreted protein" evidence="1">
    <location>
        <begin position="32"/>
        <end position="385"/>
    </location>
</feature>
<evidence type="ECO:0000313" key="3">
    <source>
        <dbReference type="Proteomes" id="UP001223072"/>
    </source>
</evidence>
<keyword evidence="3" id="KW-1185">Reference proteome</keyword>
<accession>A0ABU0RWJ5</accession>
<evidence type="ECO:0008006" key="4">
    <source>
        <dbReference type="Google" id="ProtNLM"/>
    </source>
</evidence>